<dbReference type="GO" id="GO:0004386">
    <property type="term" value="F:helicase activity"/>
    <property type="evidence" value="ECO:0007669"/>
    <property type="project" value="UniProtKB-KW"/>
</dbReference>
<feature type="domain" description="Helicase C-terminal" evidence="1">
    <location>
        <begin position="827"/>
        <end position="983"/>
    </location>
</feature>
<dbReference type="OrthoDB" id="713315at2"/>
<reference evidence="3" key="1">
    <citation type="submission" date="2015-07" db="EMBL/GenBank/DDBJ databases">
        <title>Fjat-14235 jcm11544.</title>
        <authorList>
            <person name="Liu B."/>
            <person name="Wang J."/>
            <person name="Zhu Y."/>
            <person name="Liu G."/>
            <person name="Chen Q."/>
            <person name="Chen Z."/>
            <person name="Lan J."/>
            <person name="Che J."/>
            <person name="Ge C."/>
            <person name="Shi H."/>
            <person name="Pan Z."/>
            <person name="Liu X."/>
        </authorList>
    </citation>
    <scope>NUCLEOTIDE SEQUENCE [LARGE SCALE GENOMIC DNA]</scope>
    <source>
        <strain evidence="3">JCM 11544</strain>
    </source>
</reference>
<evidence type="ECO:0000259" key="1">
    <source>
        <dbReference type="PROSITE" id="PS51194"/>
    </source>
</evidence>
<keyword evidence="2" id="KW-0067">ATP-binding</keyword>
<sequence>MAKTNSKVRDKLLERLRYEIVGCEDEKETINNKPLQKYLAGILWPMQSSVAVEENEADSMNGKETSKEAFDSIAPLAKAMNPSAIGLSFLVDKQKPLINLDIEFGMYEETLEKNWVRIPFLLKGLQIDLMEGLGVKQKERVPRKESVEDKEIKESIQVEWIVRPYQNSYAVSLFLVNRYIQETDKLEIDHMCVFQPKIRVSSPSGFMVRNAFSNNNKGFKDEDTRSNELLYRNEGVYGVGHNIAVCWKGVDDKTSRANSLETEVIPAHEIPMVLPPEWNKGGTLDMNILASKRSASEIVDSLMPLLTEYRNWIGERWGEIDNIEESYKETAILHIKKCETSLKRMHKGLTKLSEDDSALEAFLFANKVMADQRAHTEAIESGESVHAIKSEWRAFQIAFFLQNLEGVVDPSSKDRDIADLLWFPTGGGKTEAYLGLAAFTLGYRRLTKVKGYRTDVGVSVIMRYTLRLLTVQQFQRATAMICACEEIRKNDPEKWGSTRFRIGLWVGDNSVPNKFEDAKKVISAKEDAIKRKIEFFKPNGINGTPIQLVSCPWCGEKLVDDKKNPAIFYTTYKVKEKKKRLLICCPNKECGFHKTNSSGEGLPVLVTDEEIYRLLPDMVIGTVDKFARMPWEPQIQNLFGRVKGEVTGWGFMSNGSSKNELTNIKNVSGTTTLSNTDQVHPPNLIIQDELHLISGPLGTMVGLYETAVDHLSSVSINGNKYRPKIIASTATIKNAHKQISGLYTRDTQIFPSPGLTHKNSFFAEQRGIDEVPGRMYVGLFAPGRSMKTSQLRIFANLLSSVTAMERSSEFNLEALDPYQTLVGYYNSIRELGGAVRLIEDDVPARMNTLEKQYTDENRFKFVQRELDRDVPELTSRIDSGKIPTLLDRLMQPFNKERKLIPVDVLLASNMISVGVDVPRLGLMVVNGQPKTTAEYIQSTSRVGRRHPGLIITAYNWARPRDISHYEEFYAYHAALYRYVEPISVTPFASRARDRGLAAVLVSMLRLGESELSENTAANNVDKVNELAKDMIKVFLERARKMGVSSKEIEEHLEHLIDSWEEDSNKSRLIYSSFRKKENESNLLYPLGQDSSRGTYNTPNSMRDVEPAAGIYIGKD</sequence>
<evidence type="ECO:0000313" key="2">
    <source>
        <dbReference type="EMBL" id="KON84844.1"/>
    </source>
</evidence>
<proteinExistence type="predicted"/>
<dbReference type="NCBIfam" id="NF038325">
    <property type="entry name" value="DISARM_DrmAS"/>
    <property type="match status" value="1"/>
</dbReference>
<dbReference type="InterPro" id="IPR027417">
    <property type="entry name" value="P-loop_NTPase"/>
</dbReference>
<keyword evidence="3" id="KW-1185">Reference proteome</keyword>
<organism evidence="2 3">
    <name type="scientific">Rossellomorea marisflavi</name>
    <dbReference type="NCBI Taxonomy" id="189381"/>
    <lineage>
        <taxon>Bacteria</taxon>
        <taxon>Bacillati</taxon>
        <taxon>Bacillota</taxon>
        <taxon>Bacilli</taxon>
        <taxon>Bacillales</taxon>
        <taxon>Bacillaceae</taxon>
        <taxon>Rossellomorea</taxon>
    </lineage>
</organism>
<evidence type="ECO:0000313" key="3">
    <source>
        <dbReference type="Proteomes" id="UP000037405"/>
    </source>
</evidence>
<dbReference type="CDD" id="cd18785">
    <property type="entry name" value="SF2_C"/>
    <property type="match status" value="1"/>
</dbReference>
<dbReference type="Pfam" id="PF00271">
    <property type="entry name" value="Helicase_C"/>
    <property type="match status" value="1"/>
</dbReference>
<protein>
    <submittedName>
        <fullName evidence="2">DNA helicase</fullName>
    </submittedName>
</protein>
<keyword evidence="2" id="KW-0347">Helicase</keyword>
<accession>A0A0M0G4T7</accession>
<dbReference type="AlphaFoldDB" id="A0A0M0G4T7"/>
<dbReference type="Gene3D" id="3.40.50.300">
    <property type="entry name" value="P-loop containing nucleotide triphosphate hydrolases"/>
    <property type="match status" value="1"/>
</dbReference>
<dbReference type="SUPFAM" id="SSF52540">
    <property type="entry name" value="P-loop containing nucleoside triphosphate hydrolases"/>
    <property type="match status" value="2"/>
</dbReference>
<keyword evidence="2" id="KW-0547">Nucleotide-binding</keyword>
<gene>
    <name evidence="2" type="ORF">AF331_12590</name>
</gene>
<dbReference type="RefSeq" id="WP_053428444.1">
    <property type="nucleotide sequence ID" value="NZ_LGUE01000004.1"/>
</dbReference>
<name>A0A0M0G4T7_9BACI</name>
<dbReference type="SMART" id="SM00490">
    <property type="entry name" value="HELICc"/>
    <property type="match status" value="1"/>
</dbReference>
<dbReference type="EMBL" id="LGUE01000004">
    <property type="protein sequence ID" value="KON84844.1"/>
    <property type="molecule type" value="Genomic_DNA"/>
</dbReference>
<keyword evidence="2" id="KW-0378">Hydrolase</keyword>
<dbReference type="PATRIC" id="fig|189381.12.peg.2557"/>
<dbReference type="Proteomes" id="UP000037405">
    <property type="component" value="Unassembled WGS sequence"/>
</dbReference>
<dbReference type="InterPro" id="IPR001650">
    <property type="entry name" value="Helicase_C-like"/>
</dbReference>
<dbReference type="PROSITE" id="PS51194">
    <property type="entry name" value="HELICASE_CTER"/>
    <property type="match status" value="1"/>
</dbReference>
<comment type="caution">
    <text evidence="2">The sequence shown here is derived from an EMBL/GenBank/DDBJ whole genome shotgun (WGS) entry which is preliminary data.</text>
</comment>